<feature type="transmembrane region" description="Helical" evidence="9">
    <location>
        <begin position="253"/>
        <end position="270"/>
    </location>
</feature>
<feature type="region of interest" description="Disordered" evidence="8">
    <location>
        <begin position="688"/>
        <end position="724"/>
    </location>
</feature>
<dbReference type="VEuPathDB" id="FungiDB:SeMB42_g06252"/>
<dbReference type="InterPro" id="IPR035952">
    <property type="entry name" value="Rhomboid-like_sf"/>
</dbReference>
<dbReference type="VEuPathDB" id="FungiDB:SeMB42_g02249"/>
<comment type="subcellular location">
    <subcellularLocation>
        <location evidence="1">Membrane</location>
        <topology evidence="1">Multi-pass membrane protein</topology>
    </subcellularLocation>
</comment>
<dbReference type="AlphaFoldDB" id="A0A507D5E1"/>
<evidence type="ECO:0000256" key="4">
    <source>
        <dbReference type="ARBA" id="ARBA00022692"/>
    </source>
</evidence>
<feature type="domain" description="Coenzyme Q-binding protein COQ10 START" evidence="11">
    <location>
        <begin position="472"/>
        <end position="626"/>
    </location>
</feature>
<feature type="domain" description="Peptidase S54 rhomboid" evidence="10">
    <location>
        <begin position="289"/>
        <end position="436"/>
    </location>
</feature>
<keyword evidence="5 9" id="KW-1133">Transmembrane helix</keyword>
<dbReference type="OrthoDB" id="10260614at2759"/>
<keyword evidence="6 9" id="KW-0472">Membrane</keyword>
<dbReference type="SUPFAM" id="SSF55961">
    <property type="entry name" value="Bet v1-like"/>
    <property type="match status" value="1"/>
</dbReference>
<dbReference type="GO" id="GO:0016020">
    <property type="term" value="C:membrane"/>
    <property type="evidence" value="ECO:0007669"/>
    <property type="project" value="UniProtKB-SubCell"/>
</dbReference>
<evidence type="ECO:0000256" key="3">
    <source>
        <dbReference type="ARBA" id="ARBA00011814"/>
    </source>
</evidence>
<evidence type="ECO:0000256" key="5">
    <source>
        <dbReference type="ARBA" id="ARBA00022989"/>
    </source>
</evidence>
<dbReference type="InterPro" id="IPR022764">
    <property type="entry name" value="Peptidase_S54_rhomboid_dom"/>
</dbReference>
<dbReference type="Pfam" id="PF01694">
    <property type="entry name" value="Rhomboid"/>
    <property type="match status" value="1"/>
</dbReference>
<comment type="subunit">
    <text evidence="3">Interacts with coenzyme Q.</text>
</comment>
<feature type="transmembrane region" description="Helical" evidence="9">
    <location>
        <begin position="146"/>
        <end position="167"/>
    </location>
</feature>
<dbReference type="SUPFAM" id="SSF144091">
    <property type="entry name" value="Rhomboid-like"/>
    <property type="match status" value="1"/>
</dbReference>
<evidence type="ECO:0000256" key="9">
    <source>
        <dbReference type="SAM" id="Phobius"/>
    </source>
</evidence>
<feature type="compositionally biased region" description="Basic and acidic residues" evidence="8">
    <location>
        <begin position="705"/>
        <end position="717"/>
    </location>
</feature>
<organism evidence="13 14">
    <name type="scientific">Synchytrium endobioticum</name>
    <dbReference type="NCBI Taxonomy" id="286115"/>
    <lineage>
        <taxon>Eukaryota</taxon>
        <taxon>Fungi</taxon>
        <taxon>Fungi incertae sedis</taxon>
        <taxon>Chytridiomycota</taxon>
        <taxon>Chytridiomycota incertae sedis</taxon>
        <taxon>Chytridiomycetes</taxon>
        <taxon>Synchytriales</taxon>
        <taxon>Synchytriaceae</taxon>
        <taxon>Synchytrium</taxon>
    </lineage>
</organism>
<dbReference type="PANTHER" id="PTHR12901">
    <property type="entry name" value="SPERM PROTEIN HOMOLOG"/>
    <property type="match status" value="1"/>
</dbReference>
<evidence type="ECO:0000259" key="12">
    <source>
        <dbReference type="Pfam" id="PF22936"/>
    </source>
</evidence>
<gene>
    <name evidence="13" type="ORF">SeLEV6574_g03037</name>
</gene>
<dbReference type="InterPro" id="IPR054722">
    <property type="entry name" value="PolX-like_BBD"/>
</dbReference>
<feature type="compositionally biased region" description="Polar residues" evidence="8">
    <location>
        <begin position="690"/>
        <end position="699"/>
    </location>
</feature>
<evidence type="ECO:0000256" key="2">
    <source>
        <dbReference type="ARBA" id="ARBA00006885"/>
    </source>
</evidence>
<dbReference type="Pfam" id="PF03364">
    <property type="entry name" value="Polyketide_cyc"/>
    <property type="match status" value="1"/>
</dbReference>
<keyword evidence="4 9" id="KW-0812">Transmembrane</keyword>
<evidence type="ECO:0000313" key="13">
    <source>
        <dbReference type="EMBL" id="TPX46789.1"/>
    </source>
</evidence>
<feature type="domain" description="Retrovirus-related Pol polyprotein from transposon TNT 1-94-like beta-barrel" evidence="12">
    <location>
        <begin position="743"/>
        <end position="819"/>
    </location>
</feature>
<dbReference type="CDD" id="cd07813">
    <property type="entry name" value="COQ10p_like"/>
    <property type="match status" value="1"/>
</dbReference>
<dbReference type="GO" id="GO:0005739">
    <property type="term" value="C:mitochondrion"/>
    <property type="evidence" value="ECO:0007669"/>
    <property type="project" value="TreeGrafter"/>
</dbReference>
<evidence type="ECO:0000256" key="7">
    <source>
        <dbReference type="ARBA" id="ARBA00024947"/>
    </source>
</evidence>
<dbReference type="Gene3D" id="3.30.530.20">
    <property type="match status" value="1"/>
</dbReference>
<dbReference type="InterPro" id="IPR023393">
    <property type="entry name" value="START-like_dom_sf"/>
</dbReference>
<feature type="region of interest" description="Disordered" evidence="8">
    <location>
        <begin position="90"/>
        <end position="132"/>
    </location>
</feature>
<dbReference type="GO" id="GO:0004252">
    <property type="term" value="F:serine-type endopeptidase activity"/>
    <property type="evidence" value="ECO:0007669"/>
    <property type="project" value="InterPro"/>
</dbReference>
<dbReference type="PANTHER" id="PTHR12901:SF10">
    <property type="entry name" value="COENZYME Q-BINDING PROTEIN COQ10, MITOCHONDRIAL"/>
    <property type="match status" value="1"/>
</dbReference>
<feature type="transmembrane region" description="Helical" evidence="9">
    <location>
        <begin position="306"/>
        <end position="326"/>
    </location>
</feature>
<dbReference type="InterPro" id="IPR044996">
    <property type="entry name" value="COQ10-like"/>
</dbReference>
<evidence type="ECO:0000259" key="10">
    <source>
        <dbReference type="Pfam" id="PF01694"/>
    </source>
</evidence>
<dbReference type="Proteomes" id="UP000320475">
    <property type="component" value="Unassembled WGS sequence"/>
</dbReference>
<dbReference type="EMBL" id="QEAM01000094">
    <property type="protein sequence ID" value="TPX46789.1"/>
    <property type="molecule type" value="Genomic_DNA"/>
</dbReference>
<comment type="caution">
    <text evidence="13">The sequence shown here is derived from an EMBL/GenBank/DDBJ whole genome shotgun (WGS) entry which is preliminary data.</text>
</comment>
<feature type="transmembrane region" description="Helical" evidence="9">
    <location>
        <begin position="333"/>
        <end position="353"/>
    </location>
</feature>
<comment type="similarity">
    <text evidence="2">Belongs to the COQ10 family.</text>
</comment>
<dbReference type="GO" id="GO:0048039">
    <property type="term" value="F:ubiquinone binding"/>
    <property type="evidence" value="ECO:0007669"/>
    <property type="project" value="InterPro"/>
</dbReference>
<evidence type="ECO:0000259" key="11">
    <source>
        <dbReference type="Pfam" id="PF03364"/>
    </source>
</evidence>
<evidence type="ECO:0000256" key="8">
    <source>
        <dbReference type="SAM" id="MobiDB-lite"/>
    </source>
</evidence>
<accession>A0A507D5E1</accession>
<feature type="compositionally biased region" description="Low complexity" evidence="8">
    <location>
        <begin position="91"/>
        <end position="104"/>
    </location>
</feature>
<protein>
    <recommendedName>
        <fullName evidence="15">Peptidase S54 rhomboid domain-containing protein</fullName>
    </recommendedName>
</protein>
<reference evidence="13 14" key="1">
    <citation type="journal article" date="2019" name="Sci. Rep.">
        <title>Comparative genomics of chytrid fungi reveal insights into the obligate biotrophic and pathogenic lifestyle of Synchytrium endobioticum.</title>
        <authorList>
            <person name="van de Vossenberg B.T.L.H."/>
            <person name="Warris S."/>
            <person name="Nguyen H.D.T."/>
            <person name="van Gent-Pelzer M.P.E."/>
            <person name="Joly D.L."/>
            <person name="van de Geest H.C."/>
            <person name="Bonants P.J.M."/>
            <person name="Smith D.S."/>
            <person name="Levesque C.A."/>
            <person name="van der Lee T.A.J."/>
        </authorList>
    </citation>
    <scope>NUCLEOTIDE SEQUENCE [LARGE SCALE GENOMIC DNA]</scope>
    <source>
        <strain evidence="13 14">LEV6574</strain>
    </source>
</reference>
<sequence>MTFTVFPWLPTALAMQSSAIVPIIRAPLRCANTTRMSADMGRLSFPLVRHQIKSAQPGFPWSSAWPRFNPFTSTRTSSIVFKRCCLPLRQPSSSSSNISTSSPSPTLPFHRRHSTQLPPPKHPSSVSETVGETIQREEPAYDHPTIFAPILFSALVVVLSGAIAASIQEEHEYQQSKMLLQSLATKMSDVWWLWVGGKPDVDERGVMVSKRAERTPGGWKVGGIFDRYAPYQVKRFVTVMRSEWGRYGPSRQLVYQIVALNTLAFLAWQIRPLHPFMTRHFLHHPHSRRMHTMITAAFSHQSVMHFAFNMMALTSLGVGGPVYNLLETKEHWLAFYISAATLSSLGSHLFTVLGRRPALPSLGASGAIFSVFAGTAALCPETGVRIMFLPWRFELGDVLPALVMLDVIGLVSGWRFFDHAAHLSGVVFGYWYTLYGIEWYRTLLDDLRERRSRPPSSSSGAEEHSERILLGFSPRQLYSIVADVDSYHHFVPWCTASRILSARDAAYTPPTTPGAMPAPSGTTQRLMSAQVSVGFHAMTETYTSNVTCTPYCSVEATASDSVLFAKLVSTWHFTPAIPPAAQRSPPLPHHDYPACWVDFHIAFAFRSSVYGAVARAFFDQACRQMVGYEPTRTSLPNQRRKLSYVTVVGVPLIGHVIVKTPANHSLAISITLLTPILARRRYLFAPTAGPQGTSETSVHPPTRVHSPESSKAEAKEGESDEEEGSVVVSSVVDIINDSLSTTWLLDGGASRHMTSDATTMTHIRKANISISRIGNTIFKATQKGTLAGYVNGVYLVLDNVLIVPGLNRNLISEGQLFDQQCRVVNSEVGNKTVVSKIGTFTVKRVNNPPQLRV</sequence>
<dbReference type="InterPro" id="IPR005031">
    <property type="entry name" value="COQ10_START"/>
</dbReference>
<dbReference type="Gene3D" id="1.20.1540.10">
    <property type="entry name" value="Rhomboid-like"/>
    <property type="match status" value="1"/>
</dbReference>
<evidence type="ECO:0000313" key="14">
    <source>
        <dbReference type="Proteomes" id="UP000320475"/>
    </source>
</evidence>
<comment type="function">
    <text evidence="7">Required for the function of coenzyme Q in the respiratory chain. May serve as a chaperone or may be involved in the transport of Q6 from its site of synthesis to the catalytic sites of the respiratory complexes.</text>
</comment>
<evidence type="ECO:0000256" key="1">
    <source>
        <dbReference type="ARBA" id="ARBA00004141"/>
    </source>
</evidence>
<evidence type="ECO:0008006" key="15">
    <source>
        <dbReference type="Google" id="ProtNLM"/>
    </source>
</evidence>
<proteinExistence type="inferred from homology"/>
<name>A0A507D5E1_9FUNG</name>
<dbReference type="GO" id="GO:0045333">
    <property type="term" value="P:cellular respiration"/>
    <property type="evidence" value="ECO:0007669"/>
    <property type="project" value="InterPro"/>
</dbReference>
<evidence type="ECO:0000256" key="6">
    <source>
        <dbReference type="ARBA" id="ARBA00023136"/>
    </source>
</evidence>
<dbReference type="Pfam" id="PF22936">
    <property type="entry name" value="Pol_BBD"/>
    <property type="match status" value="1"/>
</dbReference>